<dbReference type="SUPFAM" id="SSF55073">
    <property type="entry name" value="Nucleotide cyclase"/>
    <property type="match status" value="1"/>
</dbReference>
<dbReference type="PROSITE" id="PS50887">
    <property type="entry name" value="GGDEF"/>
    <property type="match status" value="1"/>
</dbReference>
<dbReference type="GO" id="GO:0052621">
    <property type="term" value="F:diguanylate cyclase activity"/>
    <property type="evidence" value="ECO:0007669"/>
    <property type="project" value="UniProtKB-EC"/>
</dbReference>
<dbReference type="PANTHER" id="PTHR45138:SF9">
    <property type="entry name" value="DIGUANYLATE CYCLASE DGCM-RELATED"/>
    <property type="match status" value="1"/>
</dbReference>
<evidence type="ECO:0000256" key="5">
    <source>
        <dbReference type="SAM" id="Phobius"/>
    </source>
</evidence>
<evidence type="ECO:0000256" key="1">
    <source>
        <dbReference type="ARBA" id="ARBA00001946"/>
    </source>
</evidence>
<evidence type="ECO:0000313" key="9">
    <source>
        <dbReference type="Proteomes" id="UP000054639"/>
    </source>
</evidence>
<evidence type="ECO:0000313" key="7">
    <source>
        <dbReference type="EMBL" id="KTD54713.1"/>
    </source>
</evidence>
<dbReference type="EC" id="2.7.7.65" evidence="2"/>
<evidence type="ECO:0000313" key="10">
    <source>
        <dbReference type="Proteomes" id="UP000254230"/>
    </source>
</evidence>
<organism evidence="8 10">
    <name type="scientific">Legionella quateirensis</name>
    <dbReference type="NCBI Taxonomy" id="45072"/>
    <lineage>
        <taxon>Bacteria</taxon>
        <taxon>Pseudomonadati</taxon>
        <taxon>Pseudomonadota</taxon>
        <taxon>Gammaproteobacteria</taxon>
        <taxon>Legionellales</taxon>
        <taxon>Legionellaceae</taxon>
        <taxon>Legionella</taxon>
    </lineage>
</organism>
<protein>
    <recommendedName>
        <fullName evidence="2">diguanylate cyclase</fullName>
        <ecNumber evidence="2">2.7.7.65</ecNumber>
    </recommendedName>
</protein>
<dbReference type="EMBL" id="UGOW01000001">
    <property type="protein sequence ID" value="STY16893.1"/>
    <property type="molecule type" value="Genomic_DNA"/>
</dbReference>
<dbReference type="Gene3D" id="3.30.70.270">
    <property type="match status" value="1"/>
</dbReference>
<dbReference type="CDD" id="cd01949">
    <property type="entry name" value="GGDEF"/>
    <property type="match status" value="1"/>
</dbReference>
<feature type="domain" description="GGDEF" evidence="6">
    <location>
        <begin position="252"/>
        <end position="381"/>
    </location>
</feature>
<evidence type="ECO:0000313" key="8">
    <source>
        <dbReference type="EMBL" id="STY16893.1"/>
    </source>
</evidence>
<keyword evidence="5" id="KW-0472">Membrane</keyword>
<dbReference type="InterPro" id="IPR050469">
    <property type="entry name" value="Diguanylate_Cyclase"/>
</dbReference>
<dbReference type="SMART" id="SM00267">
    <property type="entry name" value="GGDEF"/>
    <property type="match status" value="1"/>
</dbReference>
<dbReference type="Pfam" id="PF00990">
    <property type="entry name" value="GGDEF"/>
    <property type="match status" value="1"/>
</dbReference>
<evidence type="ECO:0000256" key="2">
    <source>
        <dbReference type="ARBA" id="ARBA00012528"/>
    </source>
</evidence>
<dbReference type="PANTHER" id="PTHR45138">
    <property type="entry name" value="REGULATORY COMPONENTS OF SENSORY TRANSDUCTION SYSTEM"/>
    <property type="match status" value="1"/>
</dbReference>
<sequence length="387" mass="45383">MNLKKLYHRFRLFNQEVPKELQSIRYKYDFLNSIYFIVCIVSFIMGLIRCYESTLLALITLSYSFTGFYFLYYLKRHIEQIERVCTLVLIQSYIMAIGLYLLNFPYTLRLSFFYLLMSTALFLKGRKQGLLWMLAIMIAIFIGDFFFIDAIGYSHLDILVSSFAIICLFFIVNSYEQVKEKQTEELRALNLDLELKVQERTNELRQANHLLEQEKLTLKKLSYTDQLTGLYNRYKIKELFEYEKNQINRYKTDLSVILIDIDFFKSINDTFGHTVGDLILLELANLLKKSVRSSDIVSRWGGEEFLIVTPKTNLEQAGILAEHIRQNLKVHEFSYKISLTVSFGVTSFQKNDTLETIILRADEALYKAKNSGRDLVEIYTEPEGWGS</sequence>
<gene>
    <name evidence="8" type="primary">pleD_1</name>
    <name evidence="7" type="ORF">Lqua_0220</name>
    <name evidence="8" type="ORF">NCTC12376_00686</name>
</gene>
<dbReference type="Proteomes" id="UP000054639">
    <property type="component" value="Unassembled WGS sequence"/>
</dbReference>
<reference evidence="8 10" key="2">
    <citation type="submission" date="2018-06" db="EMBL/GenBank/DDBJ databases">
        <authorList>
            <consortium name="Pathogen Informatics"/>
            <person name="Doyle S."/>
        </authorList>
    </citation>
    <scope>NUCLEOTIDE SEQUENCE [LARGE SCALE GENOMIC DNA]</scope>
    <source>
        <strain evidence="8 10">NCTC12376</strain>
    </source>
</reference>
<keyword evidence="9" id="KW-1185">Reference proteome</keyword>
<proteinExistence type="predicted"/>
<dbReference type="AlphaFoldDB" id="A0A378KQN7"/>
<keyword evidence="5" id="KW-0812">Transmembrane</keyword>
<dbReference type="Proteomes" id="UP000254230">
    <property type="component" value="Unassembled WGS sequence"/>
</dbReference>
<keyword evidence="4" id="KW-0175">Coiled coil</keyword>
<dbReference type="InterPro" id="IPR000160">
    <property type="entry name" value="GGDEF_dom"/>
</dbReference>
<feature type="transmembrane region" description="Helical" evidence="5">
    <location>
        <begin position="108"/>
        <end position="123"/>
    </location>
</feature>
<feature type="transmembrane region" description="Helical" evidence="5">
    <location>
        <begin position="84"/>
        <end position="102"/>
    </location>
</feature>
<dbReference type="InterPro" id="IPR043128">
    <property type="entry name" value="Rev_trsase/Diguanyl_cyclase"/>
</dbReference>
<feature type="transmembrane region" description="Helical" evidence="5">
    <location>
        <begin position="154"/>
        <end position="172"/>
    </location>
</feature>
<feature type="transmembrane region" description="Helical" evidence="5">
    <location>
        <begin position="30"/>
        <end position="48"/>
    </location>
</feature>
<name>A0A378KQN7_9GAMM</name>
<accession>A0A378KQN7</accession>
<feature type="transmembrane region" description="Helical" evidence="5">
    <location>
        <begin position="54"/>
        <end position="72"/>
    </location>
</feature>
<dbReference type="STRING" id="45072.Lqua_0220"/>
<feature type="coiled-coil region" evidence="4">
    <location>
        <begin position="172"/>
        <end position="199"/>
    </location>
</feature>
<dbReference type="FunFam" id="3.30.70.270:FF:000001">
    <property type="entry name" value="Diguanylate cyclase domain protein"/>
    <property type="match status" value="1"/>
</dbReference>
<keyword evidence="5" id="KW-1133">Transmembrane helix</keyword>
<comment type="catalytic activity">
    <reaction evidence="3">
        <text>2 GTP = 3',3'-c-di-GMP + 2 diphosphate</text>
        <dbReference type="Rhea" id="RHEA:24898"/>
        <dbReference type="ChEBI" id="CHEBI:33019"/>
        <dbReference type="ChEBI" id="CHEBI:37565"/>
        <dbReference type="ChEBI" id="CHEBI:58805"/>
        <dbReference type="EC" id="2.7.7.65"/>
    </reaction>
</comment>
<comment type="cofactor">
    <cofactor evidence="1">
        <name>Mg(2+)</name>
        <dbReference type="ChEBI" id="CHEBI:18420"/>
    </cofactor>
</comment>
<dbReference type="EMBL" id="LNYR01000002">
    <property type="protein sequence ID" value="KTD54713.1"/>
    <property type="molecule type" value="Genomic_DNA"/>
</dbReference>
<evidence type="ECO:0000256" key="4">
    <source>
        <dbReference type="SAM" id="Coils"/>
    </source>
</evidence>
<dbReference type="NCBIfam" id="TIGR00254">
    <property type="entry name" value="GGDEF"/>
    <property type="match status" value="1"/>
</dbReference>
<dbReference type="InterPro" id="IPR029787">
    <property type="entry name" value="Nucleotide_cyclase"/>
</dbReference>
<evidence type="ECO:0000256" key="3">
    <source>
        <dbReference type="ARBA" id="ARBA00034247"/>
    </source>
</evidence>
<feature type="transmembrane region" description="Helical" evidence="5">
    <location>
        <begin position="130"/>
        <end position="148"/>
    </location>
</feature>
<evidence type="ECO:0000259" key="6">
    <source>
        <dbReference type="PROSITE" id="PS50887"/>
    </source>
</evidence>
<reference evidence="7 9" key="1">
    <citation type="submission" date="2015-11" db="EMBL/GenBank/DDBJ databases">
        <title>Genomic analysis of 38 Legionella species identifies large and diverse effector repertoires.</title>
        <authorList>
            <person name="Burstein D."/>
            <person name="Amaro F."/>
            <person name="Zusman T."/>
            <person name="Lifshitz Z."/>
            <person name="Cohen O."/>
            <person name="Gilbert J.A."/>
            <person name="Pupko T."/>
            <person name="Shuman H.A."/>
            <person name="Segal G."/>
        </authorList>
    </citation>
    <scope>NUCLEOTIDE SEQUENCE [LARGE SCALE GENOMIC DNA]</scope>
    <source>
        <strain evidence="7 9">ATCC 49507</strain>
    </source>
</reference>